<evidence type="ECO:0000256" key="7">
    <source>
        <dbReference type="ARBA" id="ARBA00023065"/>
    </source>
</evidence>
<dbReference type="AlphaFoldDB" id="A0A645EC52"/>
<dbReference type="InterPro" id="IPR003445">
    <property type="entry name" value="Cat_transpt"/>
</dbReference>
<reference evidence="9" key="1">
    <citation type="submission" date="2019-08" db="EMBL/GenBank/DDBJ databases">
        <authorList>
            <person name="Kucharzyk K."/>
            <person name="Murdoch R.W."/>
            <person name="Higgins S."/>
            <person name="Loffler F."/>
        </authorList>
    </citation>
    <scope>NUCLEOTIDE SEQUENCE</scope>
</reference>
<dbReference type="GO" id="GO:0005886">
    <property type="term" value="C:plasma membrane"/>
    <property type="evidence" value="ECO:0007669"/>
    <property type="project" value="UniProtKB-SubCell"/>
</dbReference>
<evidence type="ECO:0000256" key="5">
    <source>
        <dbReference type="ARBA" id="ARBA00022692"/>
    </source>
</evidence>
<dbReference type="GO" id="GO:0030001">
    <property type="term" value="P:metal ion transport"/>
    <property type="evidence" value="ECO:0007669"/>
    <property type="project" value="UniProtKB-ARBA"/>
</dbReference>
<keyword evidence="6" id="KW-1133">Transmembrane helix</keyword>
<dbReference type="GO" id="GO:0008324">
    <property type="term" value="F:monoatomic cation transmembrane transporter activity"/>
    <property type="evidence" value="ECO:0007669"/>
    <property type="project" value="InterPro"/>
</dbReference>
<accession>A0A645EC52</accession>
<keyword evidence="3" id="KW-0813">Transport</keyword>
<comment type="subcellular location">
    <subcellularLocation>
        <location evidence="1">Cell membrane</location>
        <topology evidence="1">Multi-pass membrane protein</topology>
    </subcellularLocation>
</comment>
<sequence>MNFENALYESASALGTVGTSTGVTAITGSASRIILSVVMIFGRLGPLSIMIALSRHADNSKELIRYPEGNVIVG</sequence>
<dbReference type="PANTHER" id="PTHR32024:SF2">
    <property type="entry name" value="TRK SYSTEM POTASSIUM UPTAKE PROTEIN TRKG-RELATED"/>
    <property type="match status" value="1"/>
</dbReference>
<keyword evidence="4" id="KW-1003">Cell membrane</keyword>
<evidence type="ECO:0000256" key="4">
    <source>
        <dbReference type="ARBA" id="ARBA00022475"/>
    </source>
</evidence>
<keyword evidence="7" id="KW-0406">Ion transport</keyword>
<keyword evidence="8" id="KW-0472">Membrane</keyword>
<evidence type="ECO:0000256" key="2">
    <source>
        <dbReference type="ARBA" id="ARBA00009137"/>
    </source>
</evidence>
<keyword evidence="5" id="KW-0812">Transmembrane</keyword>
<evidence type="ECO:0000256" key="8">
    <source>
        <dbReference type="ARBA" id="ARBA00023136"/>
    </source>
</evidence>
<evidence type="ECO:0000256" key="3">
    <source>
        <dbReference type="ARBA" id="ARBA00022448"/>
    </source>
</evidence>
<evidence type="ECO:0000256" key="1">
    <source>
        <dbReference type="ARBA" id="ARBA00004651"/>
    </source>
</evidence>
<evidence type="ECO:0000256" key="6">
    <source>
        <dbReference type="ARBA" id="ARBA00022989"/>
    </source>
</evidence>
<dbReference type="EMBL" id="VSSQ01044528">
    <property type="protein sequence ID" value="MPM98353.1"/>
    <property type="molecule type" value="Genomic_DNA"/>
</dbReference>
<comment type="caution">
    <text evidence="9">The sequence shown here is derived from an EMBL/GenBank/DDBJ whole genome shotgun (WGS) entry which is preliminary data.</text>
</comment>
<name>A0A645EC52_9ZZZZ</name>
<evidence type="ECO:0000313" key="9">
    <source>
        <dbReference type="EMBL" id="MPM98353.1"/>
    </source>
</evidence>
<organism evidence="9">
    <name type="scientific">bioreactor metagenome</name>
    <dbReference type="NCBI Taxonomy" id="1076179"/>
    <lineage>
        <taxon>unclassified sequences</taxon>
        <taxon>metagenomes</taxon>
        <taxon>ecological metagenomes</taxon>
    </lineage>
</organism>
<dbReference type="Pfam" id="PF02386">
    <property type="entry name" value="TrkH"/>
    <property type="match status" value="1"/>
</dbReference>
<proteinExistence type="inferred from homology"/>
<gene>
    <name evidence="9" type="primary">ktrB_28</name>
    <name evidence="9" type="ORF">SDC9_145538</name>
</gene>
<protein>
    <submittedName>
        <fullName evidence="9">Ktr system potassium uptake protein B</fullName>
    </submittedName>
</protein>
<comment type="similarity">
    <text evidence="2">Belongs to the TrkH potassium transport family.</text>
</comment>
<dbReference type="PANTHER" id="PTHR32024">
    <property type="entry name" value="TRK SYSTEM POTASSIUM UPTAKE PROTEIN TRKG-RELATED"/>
    <property type="match status" value="1"/>
</dbReference>